<dbReference type="InterPro" id="IPR024787">
    <property type="entry name" value="EcsC"/>
</dbReference>
<dbReference type="Proteomes" id="UP000198832">
    <property type="component" value="Unassembled WGS sequence"/>
</dbReference>
<dbReference type="RefSeq" id="WP_091126585.1">
    <property type="nucleotide sequence ID" value="NZ_FOLB01000021.1"/>
</dbReference>
<evidence type="ECO:0000313" key="2">
    <source>
        <dbReference type="Proteomes" id="UP000198832"/>
    </source>
</evidence>
<dbReference type="Pfam" id="PF12787">
    <property type="entry name" value="EcsC"/>
    <property type="match status" value="1"/>
</dbReference>
<dbReference type="STRING" id="574651.SAMN04487968_1218"/>
<organism evidence="1 2">
    <name type="scientific">Nocardioides terrae</name>
    <dbReference type="NCBI Taxonomy" id="574651"/>
    <lineage>
        <taxon>Bacteria</taxon>
        <taxon>Bacillati</taxon>
        <taxon>Actinomycetota</taxon>
        <taxon>Actinomycetes</taxon>
        <taxon>Propionibacteriales</taxon>
        <taxon>Nocardioidaceae</taxon>
        <taxon>Nocardioides</taxon>
    </lineage>
</organism>
<proteinExistence type="predicted"/>
<reference evidence="1 2" key="1">
    <citation type="submission" date="2016-10" db="EMBL/GenBank/DDBJ databases">
        <authorList>
            <person name="de Groot N.N."/>
        </authorList>
    </citation>
    <scope>NUCLEOTIDE SEQUENCE [LARGE SCALE GENOMIC DNA]</scope>
    <source>
        <strain evidence="1 2">CGMCC 1.7056</strain>
    </source>
</reference>
<accession>A0A1I1P3D1</accession>
<dbReference type="AlphaFoldDB" id="A0A1I1P3D1"/>
<name>A0A1I1P3D1_9ACTN</name>
<keyword evidence="2" id="KW-1185">Reference proteome</keyword>
<evidence type="ECO:0000313" key="1">
    <source>
        <dbReference type="EMBL" id="SFD01483.1"/>
    </source>
</evidence>
<gene>
    <name evidence="1" type="ORF">SAMN04487968_1218</name>
</gene>
<protein>
    <submittedName>
        <fullName evidence="1">EcsC protein family protein</fullName>
    </submittedName>
</protein>
<dbReference type="OrthoDB" id="1425703at2"/>
<dbReference type="EMBL" id="FOLB01000021">
    <property type="protein sequence ID" value="SFD01483.1"/>
    <property type="molecule type" value="Genomic_DNA"/>
</dbReference>
<sequence length="231" mass="24262">MAGTTKKIVTTVGSTLGPKLVELAPGVSAGVVQGALQRAITGVGPLPGAAAAADKQLEEQHGDLKKAVREVIENHVRYASVNGFATNIGGLVTTAVTLPANVTGLALIECRMVAGIAHLRGYDLDDPRVRDAILVTLLGEEKVNKQVKKHKLPAPPMAIATAPVHDPDLDRIVAAEVTSELLTRVAGKRLVTTVGRKVPIVGGVVGASVDGWDTYRIGRYASRELLPRARR</sequence>